<dbReference type="Gene3D" id="1.20.58.900">
    <property type="match status" value="1"/>
</dbReference>
<evidence type="ECO:0000256" key="1">
    <source>
        <dbReference type="SAM" id="SignalP"/>
    </source>
</evidence>
<feature type="chain" id="PRO_5003445070" evidence="1">
    <location>
        <begin position="19"/>
        <end position="125"/>
    </location>
</feature>
<dbReference type="AlphaFoldDB" id="G3ICU0"/>
<protein>
    <submittedName>
        <fullName evidence="3">RUN domain-containing protein 1</fullName>
    </submittedName>
</protein>
<dbReference type="PANTHER" id="PTHR47194:SF5">
    <property type="entry name" value="RUN DOMAIN-CONTAINING PROTEIN 1"/>
    <property type="match status" value="1"/>
</dbReference>
<dbReference type="InParanoid" id="G3ICU0"/>
<evidence type="ECO:0000313" key="3">
    <source>
        <dbReference type="EMBL" id="EGV94710.1"/>
    </source>
</evidence>
<dbReference type="InterPro" id="IPR004012">
    <property type="entry name" value="Run_dom"/>
</dbReference>
<feature type="domain" description="RUN" evidence="2">
    <location>
        <begin position="1"/>
        <end position="125"/>
    </location>
</feature>
<keyword evidence="1" id="KW-0732">Signal</keyword>
<dbReference type="InterPro" id="IPR037213">
    <property type="entry name" value="Run_dom_sf"/>
</dbReference>
<dbReference type="EMBL" id="JH001961">
    <property type="protein sequence ID" value="EGV94710.1"/>
    <property type="molecule type" value="Genomic_DNA"/>
</dbReference>
<evidence type="ECO:0000313" key="4">
    <source>
        <dbReference type="Proteomes" id="UP000001075"/>
    </source>
</evidence>
<dbReference type="STRING" id="10029.G3ICU0"/>
<organism evidence="3 4">
    <name type="scientific">Cricetulus griseus</name>
    <name type="common">Chinese hamster</name>
    <name type="synonym">Cricetulus barabensis griseus</name>
    <dbReference type="NCBI Taxonomy" id="10029"/>
    <lineage>
        <taxon>Eukaryota</taxon>
        <taxon>Metazoa</taxon>
        <taxon>Chordata</taxon>
        <taxon>Craniata</taxon>
        <taxon>Vertebrata</taxon>
        <taxon>Euteleostomi</taxon>
        <taxon>Mammalia</taxon>
        <taxon>Eutheria</taxon>
        <taxon>Euarchontoglires</taxon>
        <taxon>Glires</taxon>
        <taxon>Rodentia</taxon>
        <taxon>Myomorpha</taxon>
        <taxon>Muroidea</taxon>
        <taxon>Cricetidae</taxon>
        <taxon>Cricetinae</taxon>
        <taxon>Cricetulus</taxon>
    </lineage>
</organism>
<reference evidence="4" key="1">
    <citation type="journal article" date="2011" name="Nat. Biotechnol.">
        <title>The genomic sequence of the Chinese hamster ovary (CHO)-K1 cell line.</title>
        <authorList>
            <person name="Xu X."/>
            <person name="Nagarajan H."/>
            <person name="Lewis N.E."/>
            <person name="Pan S."/>
            <person name="Cai Z."/>
            <person name="Liu X."/>
            <person name="Chen W."/>
            <person name="Xie M."/>
            <person name="Wang W."/>
            <person name="Hammond S."/>
            <person name="Andersen M.R."/>
            <person name="Neff N."/>
            <person name="Passarelli B."/>
            <person name="Koh W."/>
            <person name="Fan H.C."/>
            <person name="Wang J."/>
            <person name="Gui Y."/>
            <person name="Lee K.H."/>
            <person name="Betenbaugh M.J."/>
            <person name="Quake S.R."/>
            <person name="Famili I."/>
            <person name="Palsson B.O."/>
            <person name="Wang J."/>
        </authorList>
    </citation>
    <scope>NUCLEOTIDE SEQUENCE [LARGE SCALE GENOMIC DNA]</scope>
    <source>
        <strain evidence="4">CHO K1 cell line</strain>
    </source>
</reference>
<evidence type="ECO:0000259" key="2">
    <source>
        <dbReference type="PROSITE" id="PS50826"/>
    </source>
</evidence>
<feature type="signal peptide" evidence="1">
    <location>
        <begin position="1"/>
        <end position="18"/>
    </location>
</feature>
<accession>G3ICU0</accession>
<name>G3ICU0_CRIGR</name>
<dbReference type="Proteomes" id="UP000001075">
    <property type="component" value="Unassembled WGS sequence"/>
</dbReference>
<proteinExistence type="predicted"/>
<gene>
    <name evidence="3" type="ORF">I79_021491</name>
</gene>
<dbReference type="Pfam" id="PF02759">
    <property type="entry name" value="RUN"/>
    <property type="match status" value="1"/>
</dbReference>
<dbReference type="PROSITE" id="PS50826">
    <property type="entry name" value="RUN"/>
    <property type="match status" value="1"/>
</dbReference>
<sequence>MSLVMAPIACLLPGFSSAPETMHPWELSVKYYHARNGLAYVDSQAQKLSESFALPVMGSRTVTPKQSLLTAIHLVLKEHDPFKHSADLELKALVFMALNEQHLLSWVNLICKSGSLIEPHYQPWS</sequence>
<dbReference type="PANTHER" id="PTHR47194">
    <property type="entry name" value="SORTING NEXIN-29-RELATED"/>
    <property type="match status" value="1"/>
</dbReference>